<evidence type="ECO:0000313" key="1">
    <source>
        <dbReference type="EMBL" id="KAH7304530.1"/>
    </source>
</evidence>
<comment type="caution">
    <text evidence="1">The sequence shown here is derived from an EMBL/GenBank/DDBJ whole genome shotgun (WGS) entry which is preliminary data.</text>
</comment>
<evidence type="ECO:0000313" key="2">
    <source>
        <dbReference type="Proteomes" id="UP000813444"/>
    </source>
</evidence>
<evidence type="ECO:0008006" key="3">
    <source>
        <dbReference type="Google" id="ProtNLM"/>
    </source>
</evidence>
<gene>
    <name evidence="1" type="ORF">B0I35DRAFT_465159</name>
</gene>
<dbReference type="AlphaFoldDB" id="A0A8K0SEX4"/>
<dbReference type="OrthoDB" id="4885667at2759"/>
<accession>A0A8K0SEX4</accession>
<sequence>MHSTGSSSGSTPQKIWPFPFHITSQILEGTCFHKTQTHCPHLRDPLFHCDDLAKYAAVCLEWQDIVERRTFRELDLDRDRLADAATIMCARRQSYVRRIFMHTNGPESHGGQEEDHQRNSLKFTETIVSFFNVLSKWTCSAGEGNNMVSLDIKALLPLVSNPDIYHRYADSILQLLSTTNLPSVNLVSHLRYKPGREMSAQAWASIINGLPNAKHITISIWDNEKKDMDLRRSIRDEIGDALLRTQCPCASVNLVLNYKEPKDHACNPPKLIDMPGIDDNFTRVLSQTAIKRVGQCLPTLELGIINKA</sequence>
<dbReference type="Proteomes" id="UP000813444">
    <property type="component" value="Unassembled WGS sequence"/>
</dbReference>
<name>A0A8K0SEX4_9HYPO</name>
<organism evidence="1 2">
    <name type="scientific">Stachybotrys elegans</name>
    <dbReference type="NCBI Taxonomy" id="80388"/>
    <lineage>
        <taxon>Eukaryota</taxon>
        <taxon>Fungi</taxon>
        <taxon>Dikarya</taxon>
        <taxon>Ascomycota</taxon>
        <taxon>Pezizomycotina</taxon>
        <taxon>Sordariomycetes</taxon>
        <taxon>Hypocreomycetidae</taxon>
        <taxon>Hypocreales</taxon>
        <taxon>Stachybotryaceae</taxon>
        <taxon>Stachybotrys</taxon>
    </lineage>
</organism>
<proteinExistence type="predicted"/>
<keyword evidence="2" id="KW-1185">Reference proteome</keyword>
<reference evidence="1" key="1">
    <citation type="journal article" date="2021" name="Nat. Commun.">
        <title>Genetic determinants of endophytism in the Arabidopsis root mycobiome.</title>
        <authorList>
            <person name="Mesny F."/>
            <person name="Miyauchi S."/>
            <person name="Thiergart T."/>
            <person name="Pickel B."/>
            <person name="Atanasova L."/>
            <person name="Karlsson M."/>
            <person name="Huettel B."/>
            <person name="Barry K.W."/>
            <person name="Haridas S."/>
            <person name="Chen C."/>
            <person name="Bauer D."/>
            <person name="Andreopoulos W."/>
            <person name="Pangilinan J."/>
            <person name="LaButti K."/>
            <person name="Riley R."/>
            <person name="Lipzen A."/>
            <person name="Clum A."/>
            <person name="Drula E."/>
            <person name="Henrissat B."/>
            <person name="Kohler A."/>
            <person name="Grigoriev I.V."/>
            <person name="Martin F.M."/>
            <person name="Hacquard S."/>
        </authorList>
    </citation>
    <scope>NUCLEOTIDE SEQUENCE</scope>
    <source>
        <strain evidence="1">MPI-CAGE-CH-0235</strain>
    </source>
</reference>
<dbReference type="EMBL" id="JAGPNK010000022">
    <property type="protein sequence ID" value="KAH7304530.1"/>
    <property type="molecule type" value="Genomic_DNA"/>
</dbReference>
<protein>
    <recommendedName>
        <fullName evidence="3">F-box domain-containing protein</fullName>
    </recommendedName>
</protein>